<keyword evidence="1" id="KW-0812">Transmembrane</keyword>
<evidence type="ECO:0000313" key="2">
    <source>
        <dbReference type="EMBL" id="MDO7875943.1"/>
    </source>
</evidence>
<proteinExistence type="predicted"/>
<evidence type="ECO:0000256" key="1">
    <source>
        <dbReference type="SAM" id="Phobius"/>
    </source>
</evidence>
<gene>
    <name evidence="2" type="ORF">Q5H93_14460</name>
</gene>
<keyword evidence="1" id="KW-1133">Transmembrane helix</keyword>
<dbReference type="EMBL" id="JAUQSY010000009">
    <property type="protein sequence ID" value="MDO7875943.1"/>
    <property type="molecule type" value="Genomic_DNA"/>
</dbReference>
<organism evidence="2 3">
    <name type="scientific">Hymenobacter aranciens</name>
    <dbReference type="NCBI Taxonomy" id="3063996"/>
    <lineage>
        <taxon>Bacteria</taxon>
        <taxon>Pseudomonadati</taxon>
        <taxon>Bacteroidota</taxon>
        <taxon>Cytophagia</taxon>
        <taxon>Cytophagales</taxon>
        <taxon>Hymenobacteraceae</taxon>
        <taxon>Hymenobacter</taxon>
    </lineage>
</organism>
<keyword evidence="3" id="KW-1185">Reference proteome</keyword>
<name>A0ABT9BCH2_9BACT</name>
<sequence length="147" mass="16216">MFNPTENAFTIPASQKEFRFVLTKRGTYEIGCTRPNQFSFFQLPEIALLVRLLPGGREQWLRPSSLGWVKRTNMSGETTMRISTFEADEQGEYELLNPDAEQFKPGDKLSIMPNTGFRTVLLVLALIASGFATIGGLVLGILGLAGG</sequence>
<accession>A0ABT9BCH2</accession>
<keyword evidence="1" id="KW-0472">Membrane</keyword>
<comment type="caution">
    <text evidence="2">The sequence shown here is derived from an EMBL/GenBank/DDBJ whole genome shotgun (WGS) entry which is preliminary data.</text>
</comment>
<feature type="transmembrane region" description="Helical" evidence="1">
    <location>
        <begin position="120"/>
        <end position="145"/>
    </location>
</feature>
<dbReference type="RefSeq" id="WP_305007273.1">
    <property type="nucleotide sequence ID" value="NZ_JAUQSY010000009.1"/>
</dbReference>
<evidence type="ECO:0000313" key="3">
    <source>
        <dbReference type="Proteomes" id="UP001176429"/>
    </source>
</evidence>
<reference evidence="2" key="1">
    <citation type="submission" date="2023-07" db="EMBL/GenBank/DDBJ databases">
        <authorList>
            <person name="Kim M.K."/>
        </authorList>
    </citation>
    <scope>NUCLEOTIDE SEQUENCE</scope>
    <source>
        <strain evidence="2">ASUV-10-1</strain>
    </source>
</reference>
<protein>
    <submittedName>
        <fullName evidence="2">Uncharacterized protein</fullName>
    </submittedName>
</protein>
<dbReference type="Proteomes" id="UP001176429">
    <property type="component" value="Unassembled WGS sequence"/>
</dbReference>